<dbReference type="GeneID" id="24111677"/>
<keyword evidence="5" id="KW-0498">Mitosis</keyword>
<name>R9PBR7_PSEHS</name>
<dbReference type="GO" id="GO:0008017">
    <property type="term" value="F:microtubule binding"/>
    <property type="evidence" value="ECO:0007669"/>
    <property type="project" value="TreeGrafter"/>
</dbReference>
<dbReference type="AlphaFoldDB" id="R9PBR7"/>
<evidence type="ECO:0000256" key="3">
    <source>
        <dbReference type="ARBA" id="ARBA00022618"/>
    </source>
</evidence>
<feature type="compositionally biased region" description="Low complexity" evidence="6">
    <location>
        <begin position="751"/>
        <end position="794"/>
    </location>
</feature>
<dbReference type="Gene3D" id="1.25.10.10">
    <property type="entry name" value="Leucine-rich Repeat Variant"/>
    <property type="match status" value="1"/>
</dbReference>
<feature type="region of interest" description="Disordered" evidence="6">
    <location>
        <begin position="648"/>
        <end position="862"/>
    </location>
</feature>
<feature type="compositionally biased region" description="Acidic residues" evidence="6">
    <location>
        <begin position="1235"/>
        <end position="1244"/>
    </location>
</feature>
<feature type="compositionally biased region" description="Basic and acidic residues" evidence="6">
    <location>
        <begin position="661"/>
        <end position="691"/>
    </location>
</feature>
<keyword evidence="4" id="KW-0493">Microtubule</keyword>
<feature type="compositionally biased region" description="Polar residues" evidence="6">
    <location>
        <begin position="521"/>
        <end position="542"/>
    </location>
</feature>
<feature type="domain" description="CLASP N-terminal" evidence="7">
    <location>
        <begin position="25"/>
        <end position="238"/>
    </location>
</feature>
<dbReference type="PANTHER" id="PTHR21567">
    <property type="entry name" value="CLASP"/>
    <property type="match status" value="1"/>
</dbReference>
<protein>
    <recommendedName>
        <fullName evidence="7">CLASP N-terminal domain-containing protein</fullName>
    </recommendedName>
</protein>
<dbReference type="HOGENOM" id="CLU_008444_0_0_1"/>
<evidence type="ECO:0000256" key="1">
    <source>
        <dbReference type="ARBA" id="ARBA00004186"/>
    </source>
</evidence>
<evidence type="ECO:0000256" key="4">
    <source>
        <dbReference type="ARBA" id="ARBA00022701"/>
    </source>
</evidence>
<feature type="compositionally biased region" description="Acidic residues" evidence="6">
    <location>
        <begin position="1018"/>
        <end position="1034"/>
    </location>
</feature>
<dbReference type="InterPro" id="IPR011989">
    <property type="entry name" value="ARM-like"/>
</dbReference>
<keyword evidence="5" id="KW-0131">Cell cycle</keyword>
<accession>R9PBR7</accession>
<feature type="compositionally biased region" description="Acidic residues" evidence="6">
    <location>
        <begin position="974"/>
        <end position="989"/>
    </location>
</feature>
<evidence type="ECO:0000256" key="5">
    <source>
        <dbReference type="ARBA" id="ARBA00022776"/>
    </source>
</evidence>
<comment type="similarity">
    <text evidence="2">Belongs to the CLASP family.</text>
</comment>
<evidence type="ECO:0000256" key="2">
    <source>
        <dbReference type="ARBA" id="ARBA00009549"/>
    </source>
</evidence>
<feature type="region of interest" description="Disordered" evidence="6">
    <location>
        <begin position="459"/>
        <end position="592"/>
    </location>
</feature>
<dbReference type="STRING" id="1305764.R9PBR7"/>
<sequence length="1244" mass="131644">MLAKSLSSDSKITITSVSDLHSHFDELFTDLFAAETEHTWQKIERALLHIQAITRGGATKYPEFVSLLKDAADPINNALLSERTKLSGTAGDLLNSIAPRMAERFEPLVGMFVPTLLLICARTNKIAVKRAEKSLHFIVRHCRAPGVVGYLKEAVRDKSQGLRAVAVGTLVLVLECTEKERLTRRVGDIEACIKSGATDSHAEVRQLTKRLFELYVEVWPERVEQFTKPMTPTIRRYLSLPKTGALQVEIPPLTEAPARSTTHASRPPTTTHHTVRHEEALLPTSHAQQPPRTTPAYNFFPDLAKSSASSSAASTSKPPAFAMNDPSYAKRGLFADQIAAARNARLARMPSFNFDDVSKPPAESGPSMKRQPSFDQLRSQPPTAPGTTFRVPRFDVVVAPPKQDSNDGRPRSGHSNEAAYMHRDINANMPSFAAASGLHGKSALLAAYKQAFVVEPLAAKTTHDRQHRDRSDKKHSDKRREKTVTVRFEPESTDKNNEGALAVDSETEALRRSKSAPSIAAQASNDADSPTGPTRPTKASQNKHAEWEDSDSDSDQRPHTPPERMLHTQTPRTGVKASRVPAQRVAAPSAVKVSAMRVAVPTPSAKIAAGRVVVGGQVDSVESSPVPKSKVESRTPRANKVEVVVVTSVDTEDGQTQAADGNKEVPEVEEVKKAEELASTAKKQEPVKKESSAPAVVKRPASATAQTSKPTVKPVAARPAPSASLAAKARLEARAAAKPTSTTVDSKKVVSKPSVSVAKPVTVRKATTTTTSTKAPAKTSAPPASSSTTKTSKPLVTAKPLSSATTSAMARAKLAATAAPKPSTSGTATVAKPSSTTTSTATTKKSTESAPRSSTLTASTASTRNKVVPAAAAKRFQPKPTAASTAAAGAAAAAVRQKSSIAAALAAKSKLVGVRAGAMGKENAVKKAGVSMAVKIERCRRISAVAAGGGAGKDAAEEQDVAVEETGKKREGAEESDAEKEEVVEEGPVEAEKVVDVSVETAAETEAVEQQEAKAEAVMDDSVESTELETELEVDQVSVEQVAALTSELDASASESQIDTPDEAESIVDESTNETGSANAFSHAISSPPRVVSTPVKRALPPATAAPTTPIRTPLSSKDSNIPKHTPLATPSPVKPAASPLLPPPPSTRSTAPLLSSPLRRPAQPVLVPVQFEPESSFEESESESDESTEEQEQVVQLHFAAKGKSQLHQVVGVGGKQLVLGLDSSDDSGRMEAGEADETVLLE</sequence>
<evidence type="ECO:0000259" key="7">
    <source>
        <dbReference type="Pfam" id="PF12348"/>
    </source>
</evidence>
<dbReference type="GO" id="GO:0005815">
    <property type="term" value="C:microtubule organizing center"/>
    <property type="evidence" value="ECO:0007669"/>
    <property type="project" value="TreeGrafter"/>
</dbReference>
<feature type="compositionally biased region" description="Low complexity" evidence="6">
    <location>
        <begin position="1098"/>
        <end position="1115"/>
    </location>
</feature>
<feature type="region of interest" description="Disordered" evidence="6">
    <location>
        <begin position="252"/>
        <end position="301"/>
    </location>
</feature>
<keyword evidence="9" id="KW-1185">Reference proteome</keyword>
<dbReference type="eggNOG" id="ENOG502S11N">
    <property type="taxonomic scope" value="Eukaryota"/>
</dbReference>
<feature type="compositionally biased region" description="Basic and acidic residues" evidence="6">
    <location>
        <begin position="554"/>
        <end position="566"/>
    </location>
</feature>
<reference evidence="9" key="1">
    <citation type="journal article" date="2013" name="Genome Announc.">
        <title>Draft genome sequence of the basidiomycetous yeast-like fungus Pseudozyma hubeiensis SY62, which produces an abundant amount of the biosurfactant mannosylerythritol lipids.</title>
        <authorList>
            <person name="Konishi M."/>
            <person name="Hatada Y."/>
            <person name="Horiuchi J."/>
        </authorList>
    </citation>
    <scope>NUCLEOTIDE SEQUENCE [LARGE SCALE GENOMIC DNA]</scope>
    <source>
        <strain evidence="9">SY62</strain>
    </source>
</reference>
<dbReference type="GO" id="GO:1990023">
    <property type="term" value="C:mitotic spindle midzone"/>
    <property type="evidence" value="ECO:0007669"/>
    <property type="project" value="TreeGrafter"/>
</dbReference>
<dbReference type="Pfam" id="PF12348">
    <property type="entry name" value="CLASP_N"/>
    <property type="match status" value="1"/>
</dbReference>
<dbReference type="OrthoDB" id="46159at2759"/>
<feature type="region of interest" description="Disordered" evidence="6">
    <location>
        <begin position="352"/>
        <end position="416"/>
    </location>
</feature>
<dbReference type="GO" id="GO:0005876">
    <property type="term" value="C:spindle microtubule"/>
    <property type="evidence" value="ECO:0007669"/>
    <property type="project" value="TreeGrafter"/>
</dbReference>
<dbReference type="GO" id="GO:0005881">
    <property type="term" value="C:cytoplasmic microtubule"/>
    <property type="evidence" value="ECO:0007669"/>
    <property type="project" value="TreeGrafter"/>
</dbReference>
<dbReference type="InterPro" id="IPR024395">
    <property type="entry name" value="CLASP_N_dom"/>
</dbReference>
<evidence type="ECO:0000313" key="9">
    <source>
        <dbReference type="Proteomes" id="UP000014071"/>
    </source>
</evidence>
<comment type="subcellular location">
    <subcellularLocation>
        <location evidence="1">Cytoplasm</location>
        <location evidence="1">Cytoskeleton</location>
        <location evidence="1">Spindle</location>
    </subcellularLocation>
</comment>
<evidence type="ECO:0000313" key="8">
    <source>
        <dbReference type="EMBL" id="GAC98811.1"/>
    </source>
</evidence>
<organism evidence="8 9">
    <name type="scientific">Pseudozyma hubeiensis (strain SY62)</name>
    <name type="common">Yeast</name>
    <dbReference type="NCBI Taxonomy" id="1305764"/>
    <lineage>
        <taxon>Eukaryota</taxon>
        <taxon>Fungi</taxon>
        <taxon>Dikarya</taxon>
        <taxon>Basidiomycota</taxon>
        <taxon>Ustilaginomycotina</taxon>
        <taxon>Ustilaginomycetes</taxon>
        <taxon>Ustilaginales</taxon>
        <taxon>Ustilaginaceae</taxon>
        <taxon>Pseudozyma</taxon>
    </lineage>
</organism>
<feature type="compositionally biased region" description="Low complexity" evidence="6">
    <location>
        <begin position="712"/>
        <end position="728"/>
    </location>
</feature>
<feature type="region of interest" description="Disordered" evidence="6">
    <location>
        <begin position="947"/>
        <end position="989"/>
    </location>
</feature>
<feature type="compositionally biased region" description="Acidic residues" evidence="6">
    <location>
        <begin position="1176"/>
        <end position="1193"/>
    </location>
</feature>
<feature type="region of interest" description="Disordered" evidence="6">
    <location>
        <begin position="1222"/>
        <end position="1244"/>
    </location>
</feature>
<feature type="compositionally biased region" description="Basic and acidic residues" evidence="6">
    <location>
        <begin position="461"/>
        <end position="497"/>
    </location>
</feature>
<gene>
    <name evidence="8" type="ORF">PHSY_006406</name>
</gene>
<dbReference type="PANTHER" id="PTHR21567:SF60">
    <property type="entry name" value="CLASP N-TERMINAL DOMAIN-CONTAINING PROTEIN"/>
    <property type="match status" value="1"/>
</dbReference>
<dbReference type="SUPFAM" id="SSF48371">
    <property type="entry name" value="ARM repeat"/>
    <property type="match status" value="1"/>
</dbReference>
<dbReference type="InterPro" id="IPR016024">
    <property type="entry name" value="ARM-type_fold"/>
</dbReference>
<proteinExistence type="inferred from homology"/>
<keyword evidence="3" id="KW-0132">Cell division</keyword>
<feature type="compositionally biased region" description="Low complexity" evidence="6">
    <location>
        <begin position="804"/>
        <end position="862"/>
    </location>
</feature>
<feature type="compositionally biased region" description="Low complexity" evidence="6">
    <location>
        <begin position="1148"/>
        <end position="1163"/>
    </location>
</feature>
<dbReference type="GO" id="GO:0051301">
    <property type="term" value="P:cell division"/>
    <property type="evidence" value="ECO:0007669"/>
    <property type="project" value="UniProtKB-KW"/>
</dbReference>
<dbReference type="RefSeq" id="XP_012192398.1">
    <property type="nucleotide sequence ID" value="XM_012337008.1"/>
</dbReference>
<evidence type="ECO:0000256" key="6">
    <source>
        <dbReference type="SAM" id="MobiDB-lite"/>
    </source>
</evidence>
<dbReference type="EMBL" id="DF238821">
    <property type="protein sequence ID" value="GAC98811.1"/>
    <property type="molecule type" value="Genomic_DNA"/>
</dbReference>
<dbReference type="Proteomes" id="UP000014071">
    <property type="component" value="Unassembled WGS sequence"/>
</dbReference>
<feature type="compositionally biased region" description="Acidic residues" evidence="6">
    <location>
        <begin position="1060"/>
        <end position="1072"/>
    </location>
</feature>
<dbReference type="GO" id="GO:0090307">
    <property type="term" value="P:mitotic spindle assembly"/>
    <property type="evidence" value="ECO:0007669"/>
    <property type="project" value="TreeGrafter"/>
</dbReference>
<feature type="region of interest" description="Disordered" evidence="6">
    <location>
        <begin position="1002"/>
        <end position="1194"/>
    </location>
</feature>